<gene>
    <name evidence="1" type="ORF">EZS28_037197</name>
</gene>
<sequence>MYLPTSKRVISFTGKKVNTGLNSEETNRCIYVLEGGIGIGNCQDYDYDSSGCDLGYYEILDYQDEDDSFVIEEGGIGIGNCQDYDYDSFGCDLGYYEILDYQDEDDSFVIEEGGIGIG</sequence>
<reference evidence="1 2" key="1">
    <citation type="submission" date="2019-03" db="EMBL/GenBank/DDBJ databases">
        <title>Single cell metagenomics reveals metabolic interactions within the superorganism composed of flagellate Streblomastix strix and complex community of Bacteroidetes bacteria on its surface.</title>
        <authorList>
            <person name="Treitli S.C."/>
            <person name="Kolisko M."/>
            <person name="Husnik F."/>
            <person name="Keeling P."/>
            <person name="Hampl V."/>
        </authorList>
    </citation>
    <scope>NUCLEOTIDE SEQUENCE [LARGE SCALE GENOMIC DNA]</scope>
    <source>
        <strain evidence="1">ST1C</strain>
    </source>
</reference>
<evidence type="ECO:0000313" key="1">
    <source>
        <dbReference type="EMBL" id="KAA6367276.1"/>
    </source>
</evidence>
<accession>A0A5J4U8Q5</accession>
<dbReference type="Proteomes" id="UP000324800">
    <property type="component" value="Unassembled WGS sequence"/>
</dbReference>
<name>A0A5J4U8Q5_9EUKA</name>
<dbReference type="AlphaFoldDB" id="A0A5J4U8Q5"/>
<proteinExistence type="predicted"/>
<organism evidence="1 2">
    <name type="scientific">Streblomastix strix</name>
    <dbReference type="NCBI Taxonomy" id="222440"/>
    <lineage>
        <taxon>Eukaryota</taxon>
        <taxon>Metamonada</taxon>
        <taxon>Preaxostyla</taxon>
        <taxon>Oxymonadida</taxon>
        <taxon>Streblomastigidae</taxon>
        <taxon>Streblomastix</taxon>
    </lineage>
</organism>
<protein>
    <submittedName>
        <fullName evidence="1">Uncharacterized protein</fullName>
    </submittedName>
</protein>
<evidence type="ECO:0000313" key="2">
    <source>
        <dbReference type="Proteomes" id="UP000324800"/>
    </source>
</evidence>
<comment type="caution">
    <text evidence="1">The sequence shown here is derived from an EMBL/GenBank/DDBJ whole genome shotgun (WGS) entry which is preliminary data.</text>
</comment>
<dbReference type="EMBL" id="SNRW01018504">
    <property type="protein sequence ID" value="KAA6367276.1"/>
    <property type="molecule type" value="Genomic_DNA"/>
</dbReference>